<organism evidence="10">
    <name type="scientific">plant metagenome</name>
    <dbReference type="NCBI Taxonomy" id="1297885"/>
    <lineage>
        <taxon>unclassified sequences</taxon>
        <taxon>metagenomes</taxon>
        <taxon>organismal metagenomes</taxon>
    </lineage>
</organism>
<feature type="transmembrane region" description="Helical" evidence="7">
    <location>
        <begin position="65"/>
        <end position="82"/>
    </location>
</feature>
<feature type="compositionally biased region" description="Low complexity" evidence="6">
    <location>
        <begin position="1"/>
        <end position="13"/>
    </location>
</feature>
<evidence type="ECO:0000256" key="7">
    <source>
        <dbReference type="SAM" id="Phobius"/>
    </source>
</evidence>
<feature type="domain" description="EamA" evidence="8">
    <location>
        <begin position="33"/>
        <end position="163"/>
    </location>
</feature>
<evidence type="ECO:0000313" key="10">
    <source>
        <dbReference type="EMBL" id="VFR36026.1"/>
    </source>
</evidence>
<feature type="transmembrane region" description="Helical" evidence="7">
    <location>
        <begin position="94"/>
        <end position="116"/>
    </location>
</feature>
<dbReference type="GO" id="GO:0005886">
    <property type="term" value="C:plasma membrane"/>
    <property type="evidence" value="ECO:0007669"/>
    <property type="project" value="UniProtKB-SubCell"/>
</dbReference>
<sequence>MSGARPMPEGSPSAPSPPLPQPRAARLSGKAVGIACALLVVALFSGFTLVSRLGLTRSPLTLPDIAALRFGVAGLLMLPVLWHYGLRGLALRRAILLAFLGGLGFALFAYAGFLMAPASHGAALLHGTLPLTTFLAAMLLTGAKAGAAKRLGLALIGIGVAAMAWDSLLGASSRQLLGDAALVCASLCWSFYAVTARRLGLAPAHAAAIVAVLSCLAYLPFYAMLPDKALWTADWQDILIQAGFQGVLLGVVSIFVYTQAVASLGAQETALFTAAVPCLTTVLAVAVLGEMPSTTAWTGVAVVTAGMAVALRGK</sequence>
<feature type="transmembrane region" description="Helical" evidence="7">
    <location>
        <begin position="206"/>
        <end position="226"/>
    </location>
</feature>
<proteinExistence type="predicted"/>
<dbReference type="Pfam" id="PF00892">
    <property type="entry name" value="EamA"/>
    <property type="match status" value="2"/>
</dbReference>
<dbReference type="EMBL" id="CAADHZ010000024">
    <property type="protein sequence ID" value="VFR31614.1"/>
    <property type="molecule type" value="Genomic_DNA"/>
</dbReference>
<feature type="transmembrane region" description="Helical" evidence="7">
    <location>
        <begin position="176"/>
        <end position="194"/>
    </location>
</feature>
<feature type="transmembrane region" description="Helical" evidence="7">
    <location>
        <begin position="152"/>
        <end position="170"/>
    </location>
</feature>
<dbReference type="PANTHER" id="PTHR42920:SF5">
    <property type="entry name" value="EAMA DOMAIN-CONTAINING PROTEIN"/>
    <property type="match status" value="1"/>
</dbReference>
<name>A0A484QE36_9ZZZZ</name>
<accession>A0A484QE36</accession>
<feature type="transmembrane region" description="Helical" evidence="7">
    <location>
        <begin position="238"/>
        <end position="257"/>
    </location>
</feature>
<keyword evidence="4 7" id="KW-1133">Transmembrane helix</keyword>
<dbReference type="PANTHER" id="PTHR42920">
    <property type="entry name" value="OS03G0707200 PROTEIN-RELATED"/>
    <property type="match status" value="1"/>
</dbReference>
<keyword evidence="5 7" id="KW-0472">Membrane</keyword>
<dbReference type="EMBL" id="CAADIB010000016">
    <property type="protein sequence ID" value="VFR36026.1"/>
    <property type="molecule type" value="Genomic_DNA"/>
</dbReference>
<evidence type="ECO:0000256" key="6">
    <source>
        <dbReference type="SAM" id="MobiDB-lite"/>
    </source>
</evidence>
<dbReference type="AlphaFoldDB" id="A0A484QE36"/>
<feature type="region of interest" description="Disordered" evidence="6">
    <location>
        <begin position="1"/>
        <end position="22"/>
    </location>
</feature>
<evidence type="ECO:0000256" key="1">
    <source>
        <dbReference type="ARBA" id="ARBA00004651"/>
    </source>
</evidence>
<keyword evidence="2" id="KW-1003">Cell membrane</keyword>
<protein>
    <submittedName>
        <fullName evidence="10">Permease of the drug/metabolite transporter (DMT) superfamily</fullName>
    </submittedName>
</protein>
<feature type="transmembrane region" description="Helical" evidence="7">
    <location>
        <begin position="269"/>
        <end position="288"/>
    </location>
</feature>
<comment type="subcellular location">
    <subcellularLocation>
        <location evidence="1">Cell membrane</location>
        <topology evidence="1">Multi-pass membrane protein</topology>
    </subcellularLocation>
</comment>
<feature type="transmembrane region" description="Helical" evidence="7">
    <location>
        <begin position="122"/>
        <end position="140"/>
    </location>
</feature>
<dbReference type="InterPro" id="IPR051258">
    <property type="entry name" value="Diverse_Substrate_Transporter"/>
</dbReference>
<evidence type="ECO:0000256" key="4">
    <source>
        <dbReference type="ARBA" id="ARBA00022989"/>
    </source>
</evidence>
<keyword evidence="3 7" id="KW-0812">Transmembrane</keyword>
<evidence type="ECO:0000313" key="9">
    <source>
        <dbReference type="EMBL" id="VFR31614.1"/>
    </source>
</evidence>
<dbReference type="InterPro" id="IPR037185">
    <property type="entry name" value="EmrE-like"/>
</dbReference>
<feature type="transmembrane region" description="Helical" evidence="7">
    <location>
        <begin position="31"/>
        <end position="53"/>
    </location>
</feature>
<reference evidence="10" key="1">
    <citation type="submission" date="2019-03" db="EMBL/GenBank/DDBJ databases">
        <authorList>
            <person name="Danneels B."/>
        </authorList>
    </citation>
    <scope>NUCLEOTIDE SEQUENCE</scope>
</reference>
<evidence type="ECO:0000256" key="3">
    <source>
        <dbReference type="ARBA" id="ARBA00022692"/>
    </source>
</evidence>
<evidence type="ECO:0000256" key="5">
    <source>
        <dbReference type="ARBA" id="ARBA00023136"/>
    </source>
</evidence>
<dbReference type="SUPFAM" id="SSF103481">
    <property type="entry name" value="Multidrug resistance efflux transporter EmrE"/>
    <property type="match status" value="2"/>
</dbReference>
<feature type="transmembrane region" description="Helical" evidence="7">
    <location>
        <begin position="294"/>
        <end position="311"/>
    </location>
</feature>
<evidence type="ECO:0000259" key="8">
    <source>
        <dbReference type="Pfam" id="PF00892"/>
    </source>
</evidence>
<gene>
    <name evidence="9" type="ORF">ANDO1_2977</name>
    <name evidence="10" type="ORF">ANDO2_2839</name>
</gene>
<feature type="domain" description="EamA" evidence="8">
    <location>
        <begin position="177"/>
        <end position="310"/>
    </location>
</feature>
<evidence type="ECO:0000256" key="2">
    <source>
        <dbReference type="ARBA" id="ARBA00022475"/>
    </source>
</evidence>
<dbReference type="InterPro" id="IPR000620">
    <property type="entry name" value="EamA_dom"/>
</dbReference>